<dbReference type="InterPro" id="IPR035985">
    <property type="entry name" value="Ubiquitin-activating_enz"/>
</dbReference>
<dbReference type="GO" id="GO:0008641">
    <property type="term" value="F:ubiquitin-like modifier activating enzyme activity"/>
    <property type="evidence" value="ECO:0007669"/>
    <property type="project" value="InterPro"/>
</dbReference>
<reference evidence="3" key="1">
    <citation type="submission" date="2024-07" db="EMBL/GenBank/DDBJ databases">
        <title>Halotolerant mesophilic bacterium Ornithinibacillus sp. 4-3, sp. nov., isolated from soil.</title>
        <authorList>
            <person name="Sidarenka A.V."/>
            <person name="Guliayeva D.E."/>
            <person name="Leanovich S.I."/>
            <person name="Hileuskaya K.S."/>
            <person name="Akhremchuk A.E."/>
            <person name="Sikolenko M.A."/>
            <person name="Valentovich L.N."/>
        </authorList>
    </citation>
    <scope>NUCLEOTIDE SEQUENCE</scope>
    <source>
        <strain evidence="3">4-3</strain>
    </source>
</reference>
<dbReference type="Pfam" id="PF00899">
    <property type="entry name" value="ThiF"/>
    <property type="match status" value="1"/>
</dbReference>
<name>A0AB39HM84_9BACI</name>
<protein>
    <submittedName>
        <fullName evidence="3">ThiF family adenylyltransferase</fullName>
    </submittedName>
</protein>
<dbReference type="SUPFAM" id="SSF69572">
    <property type="entry name" value="Activating enzymes of the ubiquitin-like proteins"/>
    <property type="match status" value="1"/>
</dbReference>
<organism evidence="3">
    <name type="scientific">Ornithinibacillus sp. 4-3</name>
    <dbReference type="NCBI Taxonomy" id="3231488"/>
    <lineage>
        <taxon>Bacteria</taxon>
        <taxon>Bacillati</taxon>
        <taxon>Bacillota</taxon>
        <taxon>Bacilli</taxon>
        <taxon>Bacillales</taxon>
        <taxon>Bacillaceae</taxon>
        <taxon>Ornithinibacillus</taxon>
    </lineage>
</organism>
<keyword evidence="3" id="KW-0548">Nucleotidyltransferase</keyword>
<evidence type="ECO:0000259" key="2">
    <source>
        <dbReference type="Pfam" id="PF00899"/>
    </source>
</evidence>
<dbReference type="GO" id="GO:0005829">
    <property type="term" value="C:cytosol"/>
    <property type="evidence" value="ECO:0007669"/>
    <property type="project" value="TreeGrafter"/>
</dbReference>
<dbReference type="Gene3D" id="3.40.50.720">
    <property type="entry name" value="NAD(P)-binding Rossmann-like Domain"/>
    <property type="match status" value="1"/>
</dbReference>
<dbReference type="InterPro" id="IPR000594">
    <property type="entry name" value="ThiF_NAD_FAD-bd"/>
</dbReference>
<dbReference type="InterPro" id="IPR045886">
    <property type="entry name" value="ThiF/MoeB/HesA"/>
</dbReference>
<gene>
    <name evidence="3" type="ORF">AB4Y30_09930</name>
</gene>
<dbReference type="FunFam" id="3.40.50.720:FF:000080">
    <property type="entry name" value="Thiazole biosynthesis adenylyltransferase ThiF"/>
    <property type="match status" value="1"/>
</dbReference>
<sequence length="335" mass="37855">MERYSRQVLFPFIGESGQNKLKNSAVLVVGIGALGTVSCNHLARAGVGKIRMIDRDYVEFSNLQRQMLFEEEDAQEYLPKVIAAKNKLEKINSEIEIEAIIGNVTNDNIEELVEGMDVIIDGTDNFSTRFLLNDIAFKRNIPYAYGGVVASRGMNAFFIPEKTPCLRCMVNEGVNNGQTCDTVGVISPIVDLISSNQVTEALKYLTGNEDYLRNTLQTIDLWHNQFYEIKFSKSMVNCSTCQKEEFPALERQAHEQNISLCGRNTVQIHQRDAFELNELAVILEKIGTVQKTPFLLKVQIDNQIQFVIFPDGRVLVQGTEDVVMARNYYDRYIGS</sequence>
<comment type="similarity">
    <text evidence="1">Belongs to the HesA/MoeB/ThiF family.</text>
</comment>
<evidence type="ECO:0000256" key="1">
    <source>
        <dbReference type="ARBA" id="ARBA00009919"/>
    </source>
</evidence>
<dbReference type="RefSeq" id="WP_368652083.1">
    <property type="nucleotide sequence ID" value="NZ_CP162599.1"/>
</dbReference>
<evidence type="ECO:0000313" key="3">
    <source>
        <dbReference type="EMBL" id="XDK31355.1"/>
    </source>
</evidence>
<dbReference type="GO" id="GO:0004792">
    <property type="term" value="F:thiosulfate-cyanide sulfurtransferase activity"/>
    <property type="evidence" value="ECO:0007669"/>
    <property type="project" value="TreeGrafter"/>
</dbReference>
<dbReference type="EMBL" id="CP162599">
    <property type="protein sequence ID" value="XDK31355.1"/>
    <property type="molecule type" value="Genomic_DNA"/>
</dbReference>
<proteinExistence type="inferred from homology"/>
<dbReference type="CDD" id="cd00757">
    <property type="entry name" value="ThiF_MoeB_HesA_family"/>
    <property type="match status" value="1"/>
</dbReference>
<keyword evidence="3" id="KW-0808">Transferase</keyword>
<dbReference type="GO" id="GO:0016779">
    <property type="term" value="F:nucleotidyltransferase activity"/>
    <property type="evidence" value="ECO:0007669"/>
    <property type="project" value="UniProtKB-KW"/>
</dbReference>
<dbReference type="PANTHER" id="PTHR10953:SF102">
    <property type="entry name" value="ADENYLYLTRANSFERASE AND SULFURTRANSFERASE MOCS3"/>
    <property type="match status" value="1"/>
</dbReference>
<dbReference type="AlphaFoldDB" id="A0AB39HM84"/>
<dbReference type="PANTHER" id="PTHR10953">
    <property type="entry name" value="UBIQUITIN-ACTIVATING ENZYME E1"/>
    <property type="match status" value="1"/>
</dbReference>
<feature type="domain" description="THIF-type NAD/FAD binding fold" evidence="2">
    <location>
        <begin position="4"/>
        <end position="239"/>
    </location>
</feature>
<accession>A0AB39HM84</accession>
<dbReference type="GO" id="GO:0008146">
    <property type="term" value="F:sulfotransferase activity"/>
    <property type="evidence" value="ECO:0007669"/>
    <property type="project" value="TreeGrafter"/>
</dbReference>